<dbReference type="HOGENOM" id="CLU_563614_0_0_5"/>
<dbReference type="eggNOG" id="COG2199">
    <property type="taxonomic scope" value="Bacteria"/>
</dbReference>
<protein>
    <submittedName>
        <fullName evidence="1">Uncharacterized protein</fullName>
    </submittedName>
</protein>
<dbReference type="Proteomes" id="UP000009286">
    <property type="component" value="Chromosome"/>
</dbReference>
<dbReference type="STRING" id="856793.MICA_1375"/>
<evidence type="ECO:0000313" key="2">
    <source>
        <dbReference type="Proteomes" id="UP000009286"/>
    </source>
</evidence>
<sequence>MRVRGLAGRIRGYVSKLAFWTHSDDRAFSARSYSKKPMRLTERQHAELEVLCTKLFEKRDLVASGRLQILGLRAVKAQMGRRWNGMQDQVFVICEGTISKYLERGDIYIRYEDDSYILLFMSSTLVESDMKAALMAEEIRRRLFDELGLDSITMEKEMSHISAHEVDRNLPFIQSVPLAFDKGRMRATMEMAEQGHKTPDFTPIPRTEVEFVHHRYHPRRFGKLKPPPKPDPVIMPFGGVRFMPAWDQYRGRRVSLVAVADYPGAGPNAMQSHRNFYIGRSDHEIVEMDMFILQAIINWLRNNPNALPEFGLICPVNFRTLSSMEGKERYRSLCQQIDDRMKQFMLFLVMDVPVHMPWLSMNHLVSPLKTYSRYLCGQVSMDITDGDIEALRMAGFDVLGVFVGETGAGRMHKSLRPDLESFVHRARKHLINRTFIVGADDADTAVAAAMADIRFMAGDAIHPCVPKPESEQDFSMNEFFRLWRSDPARSGGVH</sequence>
<keyword evidence="2" id="KW-1185">Reference proteome</keyword>
<reference evidence="1 2" key="1">
    <citation type="journal article" date="2011" name="BMC Genomics">
        <title>Genomic insights into an obligate epibiotic bacterial predator: Micavibrio aeruginosavorus ARL-13.</title>
        <authorList>
            <person name="Wang Z."/>
            <person name="Kadouri D."/>
            <person name="Wu M."/>
        </authorList>
    </citation>
    <scope>NUCLEOTIDE SEQUENCE [LARGE SCALE GENOMIC DNA]</scope>
    <source>
        <strain evidence="1 2">ARL-13</strain>
    </source>
</reference>
<dbReference type="AlphaFoldDB" id="G2KM00"/>
<accession>G2KM00</accession>
<dbReference type="OrthoDB" id="7335474at2"/>
<dbReference type="KEGG" id="mai:MICA_1375"/>
<dbReference type="EMBL" id="CP002382">
    <property type="protein sequence ID" value="AEP09696.1"/>
    <property type="molecule type" value="Genomic_DNA"/>
</dbReference>
<gene>
    <name evidence="1" type="ordered locus">MICA_1375</name>
</gene>
<proteinExistence type="predicted"/>
<organism evidence="1 2">
    <name type="scientific">Micavibrio aeruginosavorus (strain ARL-13)</name>
    <dbReference type="NCBI Taxonomy" id="856793"/>
    <lineage>
        <taxon>Bacteria</taxon>
        <taxon>Pseudomonadati</taxon>
        <taxon>Bdellovibrionota</taxon>
        <taxon>Bdellovibrionia</taxon>
        <taxon>Bdellovibrionales</taxon>
        <taxon>Pseudobdellovibrionaceae</taxon>
        <taxon>Micavibrio</taxon>
    </lineage>
</organism>
<name>G2KM00_MICAA</name>
<evidence type="ECO:0000313" key="1">
    <source>
        <dbReference type="EMBL" id="AEP09696.1"/>
    </source>
</evidence>